<evidence type="ECO:0000256" key="1">
    <source>
        <dbReference type="ARBA" id="ARBA00010554"/>
    </source>
</evidence>
<proteinExistence type="inferred from homology"/>
<dbReference type="Pfam" id="PF02641">
    <property type="entry name" value="DUF190"/>
    <property type="match status" value="1"/>
</dbReference>
<comment type="similarity">
    <text evidence="1">Belongs to the UPF0166 family.</text>
</comment>
<sequence length="127" mass="14672">MSELRKITTTEVGMIRIYLKPSDKVGKRPRAFWSGKPLYRELVSQAKRDRLMNAVAHHTFYGFSNHGPVMENGAELSNPHLTMCVELIGRRRQLERFCERHCELLANKVIVYKHLEHWSIGSLPANA</sequence>
<dbReference type="InterPro" id="IPR003793">
    <property type="entry name" value="UPF0166"/>
</dbReference>
<name>A0A7X4GJ08_9SPHN</name>
<dbReference type="SUPFAM" id="SSF54913">
    <property type="entry name" value="GlnB-like"/>
    <property type="match status" value="1"/>
</dbReference>
<dbReference type="AlphaFoldDB" id="A0A7X4GJ08"/>
<dbReference type="InterPro" id="IPR015867">
    <property type="entry name" value="N-reg_PII/ATP_PRibTrfase_C"/>
</dbReference>
<reference evidence="2 3" key="1">
    <citation type="submission" date="2019-12" db="EMBL/GenBank/DDBJ databases">
        <authorList>
            <person name="Feng G."/>
            <person name="Zhu H."/>
        </authorList>
    </citation>
    <scope>NUCLEOTIDE SEQUENCE [LARGE SCALE GENOMIC DNA]</scope>
    <source>
        <strain evidence="2 3">FGD1</strain>
    </source>
</reference>
<keyword evidence="3" id="KW-1185">Reference proteome</keyword>
<dbReference type="EMBL" id="WVTD01000016">
    <property type="protein sequence ID" value="MYL99468.1"/>
    <property type="molecule type" value="Genomic_DNA"/>
</dbReference>
<dbReference type="Proteomes" id="UP000465810">
    <property type="component" value="Unassembled WGS sequence"/>
</dbReference>
<accession>A0A7X4GJ08</accession>
<dbReference type="InterPro" id="IPR011322">
    <property type="entry name" value="N-reg_PII-like_a/b"/>
</dbReference>
<organism evidence="2 3">
    <name type="scientific">Novosphingobium silvae</name>
    <dbReference type="NCBI Taxonomy" id="2692619"/>
    <lineage>
        <taxon>Bacteria</taxon>
        <taxon>Pseudomonadati</taxon>
        <taxon>Pseudomonadota</taxon>
        <taxon>Alphaproteobacteria</taxon>
        <taxon>Sphingomonadales</taxon>
        <taxon>Sphingomonadaceae</taxon>
        <taxon>Novosphingobium</taxon>
    </lineage>
</organism>
<protein>
    <recommendedName>
        <fullName evidence="4">DUF190 domain-containing protein</fullName>
    </recommendedName>
</protein>
<dbReference type="RefSeq" id="WP_133085144.1">
    <property type="nucleotide sequence ID" value="NZ_WVTD01000016.1"/>
</dbReference>
<evidence type="ECO:0000313" key="2">
    <source>
        <dbReference type="EMBL" id="MYL99468.1"/>
    </source>
</evidence>
<dbReference type="Gene3D" id="3.30.70.120">
    <property type="match status" value="1"/>
</dbReference>
<comment type="caution">
    <text evidence="2">The sequence shown here is derived from an EMBL/GenBank/DDBJ whole genome shotgun (WGS) entry which is preliminary data.</text>
</comment>
<evidence type="ECO:0008006" key="4">
    <source>
        <dbReference type="Google" id="ProtNLM"/>
    </source>
</evidence>
<evidence type="ECO:0000313" key="3">
    <source>
        <dbReference type="Proteomes" id="UP000465810"/>
    </source>
</evidence>
<gene>
    <name evidence="2" type="ORF">GR702_16990</name>
</gene>